<dbReference type="STRING" id="484498.SAMN05421686_1093"/>
<dbReference type="AlphaFoldDB" id="A0A1N7P828"/>
<name>A0A1N7P828_9GAMM</name>
<keyword evidence="3" id="KW-1185">Reference proteome</keyword>
<dbReference type="GO" id="GO:0005840">
    <property type="term" value="C:ribosome"/>
    <property type="evidence" value="ECO:0007669"/>
    <property type="project" value="UniProtKB-KW"/>
</dbReference>
<accession>A0A1N7P828</accession>
<keyword evidence="2" id="KW-0689">Ribosomal protein</keyword>
<feature type="domain" description="N-acetyltransferase" evidence="1">
    <location>
        <begin position="1"/>
        <end position="164"/>
    </location>
</feature>
<sequence>MKIRLARPHDLDEISEVYTQARSRMVESGNPNQWINGYPSREVILRDIEDQSLYIGTQHEEVLGCVVFTEGDDPTYQNIDEGSWLNDNAYAVIHRLAVSSQGRGVGRNFIEWCIRHHSNIRVDTHADNLPMQNLLKKAGFHPCGIIRNAWGDERVAFHGVFNNEP</sequence>
<dbReference type="Proteomes" id="UP000185639">
    <property type="component" value="Unassembled WGS sequence"/>
</dbReference>
<proteinExistence type="predicted"/>
<reference evidence="3" key="1">
    <citation type="submission" date="2017-01" db="EMBL/GenBank/DDBJ databases">
        <authorList>
            <person name="Varghese N."/>
            <person name="Submissions S."/>
        </authorList>
    </citation>
    <scope>NUCLEOTIDE SEQUENCE [LARGE SCALE GENOMIC DNA]</scope>
    <source>
        <strain evidence="3">DSM 24913</strain>
    </source>
</reference>
<dbReference type="InterPro" id="IPR000182">
    <property type="entry name" value="GNAT_dom"/>
</dbReference>
<keyword evidence="2" id="KW-0687">Ribonucleoprotein</keyword>
<dbReference type="OrthoDB" id="9796381at2"/>
<dbReference type="Gene3D" id="3.40.630.30">
    <property type="match status" value="1"/>
</dbReference>
<evidence type="ECO:0000313" key="3">
    <source>
        <dbReference type="Proteomes" id="UP000185639"/>
    </source>
</evidence>
<dbReference type="Pfam" id="PF00583">
    <property type="entry name" value="Acetyltransf_1"/>
    <property type="match status" value="1"/>
</dbReference>
<dbReference type="SUPFAM" id="SSF55729">
    <property type="entry name" value="Acyl-CoA N-acyltransferases (Nat)"/>
    <property type="match status" value="1"/>
</dbReference>
<dbReference type="EMBL" id="FTOH01000009">
    <property type="protein sequence ID" value="SIT06762.1"/>
    <property type="molecule type" value="Genomic_DNA"/>
</dbReference>
<dbReference type="PROSITE" id="PS51186">
    <property type="entry name" value="GNAT"/>
    <property type="match status" value="1"/>
</dbReference>
<dbReference type="GO" id="GO:0016747">
    <property type="term" value="F:acyltransferase activity, transferring groups other than amino-acyl groups"/>
    <property type="evidence" value="ECO:0007669"/>
    <property type="project" value="InterPro"/>
</dbReference>
<protein>
    <submittedName>
        <fullName evidence="2">Ribosomal protein S18 acetylase RimI</fullName>
    </submittedName>
</protein>
<dbReference type="RefSeq" id="WP_076516982.1">
    <property type="nucleotide sequence ID" value="NZ_FTOH01000009.1"/>
</dbReference>
<evidence type="ECO:0000259" key="1">
    <source>
        <dbReference type="PROSITE" id="PS51186"/>
    </source>
</evidence>
<dbReference type="InterPro" id="IPR016181">
    <property type="entry name" value="Acyl_CoA_acyltransferase"/>
</dbReference>
<gene>
    <name evidence="2" type="ORF">SAMN05421686_1093</name>
</gene>
<organism evidence="2 3">
    <name type="scientific">Thalassolituus maritimus</name>
    <dbReference type="NCBI Taxonomy" id="484498"/>
    <lineage>
        <taxon>Bacteria</taxon>
        <taxon>Pseudomonadati</taxon>
        <taxon>Pseudomonadota</taxon>
        <taxon>Gammaproteobacteria</taxon>
        <taxon>Oceanospirillales</taxon>
        <taxon>Oceanospirillaceae</taxon>
        <taxon>Thalassolituus</taxon>
    </lineage>
</organism>
<evidence type="ECO:0000313" key="2">
    <source>
        <dbReference type="EMBL" id="SIT06762.1"/>
    </source>
</evidence>